<dbReference type="SUPFAM" id="SSF75169">
    <property type="entry name" value="DsrEFH-like"/>
    <property type="match status" value="1"/>
</dbReference>
<dbReference type="Gene3D" id="3.40.1260.10">
    <property type="entry name" value="DsrEFH-like"/>
    <property type="match status" value="1"/>
</dbReference>
<dbReference type="InterPro" id="IPR027396">
    <property type="entry name" value="DsrEFH-like"/>
</dbReference>
<dbReference type="Proteomes" id="UP000662914">
    <property type="component" value="Chromosome"/>
</dbReference>
<gene>
    <name evidence="1" type="ORF">DSYM_14760</name>
</gene>
<dbReference type="KEGG" id="ddz:DSYM_14760"/>
<dbReference type="Pfam" id="PF02635">
    <property type="entry name" value="DsrE"/>
    <property type="match status" value="1"/>
</dbReference>
<sequence length="125" mass="13378">MIAKLAILVWSLVPERPELAAAPFVYAATACAMDCEVEIHFAGTAVKLLAPGVAEAMHPSAGRERSIHDFMRDAAEQGAAFYGCQMALRAHGLADRSLIPEYSGAAGAAAFVARTLDPEWRTMIF</sequence>
<protein>
    <recommendedName>
        <fullName evidence="3">Peroxiredoxin</fullName>
    </recommendedName>
</protein>
<dbReference type="PANTHER" id="PTHR34655">
    <property type="entry name" value="CONSERVED WITHIN P. AEROPHILUM"/>
    <property type="match status" value="1"/>
</dbReference>
<reference evidence="1" key="1">
    <citation type="journal article" name="DNA Res.">
        <title>The physiological potential of anammox bacteria as revealed by their core genome structure.</title>
        <authorList>
            <person name="Okubo T."/>
            <person name="Toyoda A."/>
            <person name="Fukuhara K."/>
            <person name="Uchiyama I."/>
            <person name="Harigaya Y."/>
            <person name="Kuroiwa M."/>
            <person name="Suzuki T."/>
            <person name="Murakami Y."/>
            <person name="Suwa Y."/>
            <person name="Takami H."/>
        </authorList>
    </citation>
    <scope>NUCLEOTIDE SEQUENCE</scope>
    <source>
        <strain evidence="1">317325-3</strain>
    </source>
</reference>
<organism evidence="1 2">
    <name type="scientific">Candidatus Desulfobacillus denitrificans</name>
    <dbReference type="NCBI Taxonomy" id="2608985"/>
    <lineage>
        <taxon>Bacteria</taxon>
        <taxon>Pseudomonadati</taxon>
        <taxon>Pseudomonadota</taxon>
        <taxon>Betaproteobacteria</taxon>
        <taxon>Candidatus Desulfobacillus</taxon>
    </lineage>
</organism>
<accession>A0A809RWN2</accession>
<proteinExistence type="predicted"/>
<dbReference type="AlphaFoldDB" id="A0A809RWN2"/>
<dbReference type="PANTHER" id="PTHR34655:SF2">
    <property type="entry name" value="PEROXIREDOXIN FAMILY PROTEIN"/>
    <property type="match status" value="1"/>
</dbReference>
<dbReference type="InterPro" id="IPR003787">
    <property type="entry name" value="Sulphur_relay_DsrE/F-like"/>
</dbReference>
<dbReference type="EMBL" id="AP021857">
    <property type="protein sequence ID" value="BBO20777.1"/>
    <property type="molecule type" value="Genomic_DNA"/>
</dbReference>
<evidence type="ECO:0000313" key="2">
    <source>
        <dbReference type="Proteomes" id="UP000662914"/>
    </source>
</evidence>
<dbReference type="PROSITE" id="PS51257">
    <property type="entry name" value="PROKAR_LIPOPROTEIN"/>
    <property type="match status" value="1"/>
</dbReference>
<evidence type="ECO:0000313" key="1">
    <source>
        <dbReference type="EMBL" id="BBO20777.1"/>
    </source>
</evidence>
<name>A0A809RWN2_9PROT</name>
<evidence type="ECO:0008006" key="3">
    <source>
        <dbReference type="Google" id="ProtNLM"/>
    </source>
</evidence>